<evidence type="ECO:0000313" key="1">
    <source>
        <dbReference type="EMBL" id="AQS36752.1"/>
    </source>
</evidence>
<dbReference type="STRING" id="225848.Sps_01587"/>
<accession>A0A1S6HMM1</accession>
<dbReference type="KEGG" id="spsw:Sps_01587"/>
<gene>
    <name evidence="1" type="ORF">Sps_01587</name>
</gene>
<keyword evidence="2" id="KW-1185">Reference proteome</keyword>
<dbReference type="EMBL" id="CP014782">
    <property type="protein sequence ID" value="AQS36752.1"/>
    <property type="molecule type" value="Genomic_DNA"/>
</dbReference>
<dbReference type="AlphaFoldDB" id="A0A1S6HMM1"/>
<sequence>MSLALLTYAVAKHLGVKAVFQVMHTEPMLLEVTANFAVTSDHVRTFLYEEDNDQPSKGFFLSGRSYLILDYFPGRYDRTSKIIDENQFVAMLYRNLAADALLNGDLDYAYSLLTSGIRYDKEYAPLISMMAIVHRRKGDESTAETLYRYGLEVSDSKITLLSNYHYLFSKQGKYEQADRIKLRLLGLEDNSPYDWYLIGQDAILEGDFKSAEIYLSKFLKNPPYYHAAYFDLARAQYALGRNNSAKNSIKLALEYAEMPKSQRQYKAKLNWLNQM</sequence>
<name>A0A1S6HMM1_9GAMM</name>
<organism evidence="1 2">
    <name type="scientific">Shewanella psychrophila</name>
    <dbReference type="NCBI Taxonomy" id="225848"/>
    <lineage>
        <taxon>Bacteria</taxon>
        <taxon>Pseudomonadati</taxon>
        <taxon>Pseudomonadota</taxon>
        <taxon>Gammaproteobacteria</taxon>
        <taxon>Alteromonadales</taxon>
        <taxon>Shewanellaceae</taxon>
        <taxon>Shewanella</taxon>
    </lineage>
</organism>
<proteinExistence type="predicted"/>
<reference evidence="1 2" key="1">
    <citation type="submission" date="2016-03" db="EMBL/GenBank/DDBJ databases">
        <title>Complete genome sequence of Shewanella psychrophila WP2, a deep sea bacterium isolated from west Pacific sediment.</title>
        <authorList>
            <person name="Xu G."/>
            <person name="Jian H."/>
        </authorList>
    </citation>
    <scope>NUCLEOTIDE SEQUENCE [LARGE SCALE GENOMIC DNA]</scope>
    <source>
        <strain evidence="1 2">WP2</strain>
    </source>
</reference>
<dbReference type="Gene3D" id="1.25.40.10">
    <property type="entry name" value="Tetratricopeptide repeat domain"/>
    <property type="match status" value="1"/>
</dbReference>
<dbReference type="Proteomes" id="UP000189545">
    <property type="component" value="Chromosome"/>
</dbReference>
<dbReference type="SUPFAM" id="SSF48452">
    <property type="entry name" value="TPR-like"/>
    <property type="match status" value="1"/>
</dbReference>
<dbReference type="InterPro" id="IPR019734">
    <property type="entry name" value="TPR_rpt"/>
</dbReference>
<dbReference type="SMART" id="SM00028">
    <property type="entry name" value="TPR"/>
    <property type="match status" value="4"/>
</dbReference>
<dbReference type="InterPro" id="IPR011990">
    <property type="entry name" value="TPR-like_helical_dom_sf"/>
</dbReference>
<protein>
    <submittedName>
        <fullName evidence="1">Uncharacterized protein</fullName>
    </submittedName>
</protein>
<evidence type="ECO:0000313" key="2">
    <source>
        <dbReference type="Proteomes" id="UP000189545"/>
    </source>
</evidence>